<protein>
    <recommendedName>
        <fullName evidence="3 7">6,7-dimethyl-8-ribityllumazine synthase</fullName>
        <shortName evidence="7">DMRL synthase</shortName>
        <shortName evidence="7">LS</shortName>
        <shortName evidence="7">Lumazine synthase</shortName>
        <ecNumber evidence="3 7">2.5.1.78</ecNumber>
    </recommendedName>
</protein>
<evidence type="ECO:0000256" key="5">
    <source>
        <dbReference type="ARBA" id="ARBA00022679"/>
    </source>
</evidence>
<evidence type="ECO:0000256" key="1">
    <source>
        <dbReference type="ARBA" id="ARBA00004917"/>
    </source>
</evidence>
<keyword evidence="4 7" id="KW-0686">Riboflavin biosynthesis</keyword>
<evidence type="ECO:0000313" key="9">
    <source>
        <dbReference type="Proteomes" id="UP001293718"/>
    </source>
</evidence>
<dbReference type="InterPro" id="IPR034964">
    <property type="entry name" value="LS"/>
</dbReference>
<keyword evidence="9" id="KW-1185">Reference proteome</keyword>
<feature type="binding site" evidence="7">
    <location>
        <begin position="59"/>
        <end position="61"/>
    </location>
    <ligand>
        <name>5-amino-6-(D-ribitylamino)uracil</name>
        <dbReference type="ChEBI" id="CHEBI:15934"/>
    </ligand>
</feature>
<comment type="caution">
    <text evidence="7">Lacks conserved residue(s) required for the propagation of feature annotation.</text>
</comment>
<dbReference type="PANTHER" id="PTHR21058:SF0">
    <property type="entry name" value="6,7-DIMETHYL-8-RIBITYLLUMAZINE SYNTHASE"/>
    <property type="match status" value="1"/>
</dbReference>
<dbReference type="EC" id="2.5.1.78" evidence="3 7"/>
<feature type="binding site" evidence="7">
    <location>
        <position position="24"/>
    </location>
    <ligand>
        <name>5-amino-6-(D-ribitylamino)uracil</name>
        <dbReference type="ChEBI" id="CHEBI:15934"/>
    </ligand>
</feature>
<evidence type="ECO:0000256" key="3">
    <source>
        <dbReference type="ARBA" id="ARBA00012664"/>
    </source>
</evidence>
<proteinExistence type="inferred from homology"/>
<evidence type="ECO:0000256" key="7">
    <source>
        <dbReference type="HAMAP-Rule" id="MF_00178"/>
    </source>
</evidence>
<evidence type="ECO:0000256" key="4">
    <source>
        <dbReference type="ARBA" id="ARBA00022619"/>
    </source>
</evidence>
<dbReference type="NCBIfam" id="NF009084">
    <property type="entry name" value="PRK12419.1"/>
    <property type="match status" value="1"/>
</dbReference>
<feature type="binding site" evidence="7">
    <location>
        <begin position="83"/>
        <end position="85"/>
    </location>
    <ligand>
        <name>5-amino-6-(D-ribitylamino)uracil</name>
        <dbReference type="ChEBI" id="CHEBI:15934"/>
    </ligand>
</feature>
<comment type="pathway">
    <text evidence="1 7">Cofactor biosynthesis; riboflavin biosynthesis; riboflavin from 2-hydroxy-3-oxobutyl phosphate and 5-amino-6-(D-ribitylamino)uracil: step 1/2.</text>
</comment>
<gene>
    <name evidence="7" type="primary">ribH</name>
    <name evidence="8" type="ORF">SM757_06400</name>
</gene>
<dbReference type="Gene3D" id="3.40.50.960">
    <property type="entry name" value="Lumazine/riboflavin synthase"/>
    <property type="match status" value="1"/>
</dbReference>
<feature type="binding site" evidence="7">
    <location>
        <position position="130"/>
    </location>
    <ligand>
        <name>(2S)-2-hydroxy-3-oxobutyl phosphate</name>
        <dbReference type="ChEBI" id="CHEBI:58830"/>
    </ligand>
</feature>
<keyword evidence="5 7" id="KW-0808">Transferase</keyword>
<dbReference type="GO" id="GO:0000906">
    <property type="term" value="F:6,7-dimethyl-8-ribityllumazine synthase activity"/>
    <property type="evidence" value="ECO:0007669"/>
    <property type="project" value="UniProtKB-EC"/>
</dbReference>
<comment type="catalytic activity">
    <reaction evidence="6 7">
        <text>(2S)-2-hydroxy-3-oxobutyl phosphate + 5-amino-6-(D-ribitylamino)uracil = 6,7-dimethyl-8-(1-D-ribityl)lumazine + phosphate + 2 H2O + H(+)</text>
        <dbReference type="Rhea" id="RHEA:26152"/>
        <dbReference type="ChEBI" id="CHEBI:15377"/>
        <dbReference type="ChEBI" id="CHEBI:15378"/>
        <dbReference type="ChEBI" id="CHEBI:15934"/>
        <dbReference type="ChEBI" id="CHEBI:43474"/>
        <dbReference type="ChEBI" id="CHEBI:58201"/>
        <dbReference type="ChEBI" id="CHEBI:58830"/>
        <dbReference type="EC" id="2.5.1.78"/>
    </reaction>
</comment>
<dbReference type="Proteomes" id="UP001293718">
    <property type="component" value="Unassembled WGS sequence"/>
</dbReference>
<dbReference type="RefSeq" id="WP_066342483.1">
    <property type="nucleotide sequence ID" value="NZ_JAXOJX010000006.1"/>
</dbReference>
<name>A0ABU5IAR7_9BURK</name>
<feature type="binding site" evidence="7">
    <location>
        <position position="116"/>
    </location>
    <ligand>
        <name>5-amino-6-(D-ribitylamino)uracil</name>
        <dbReference type="ChEBI" id="CHEBI:15934"/>
    </ligand>
</feature>
<dbReference type="PANTHER" id="PTHR21058">
    <property type="entry name" value="6,7-DIMETHYL-8-RIBITYLLUMAZINE SYNTHASE DMRL SYNTHASE LUMAZINE SYNTHASE"/>
    <property type="match status" value="1"/>
</dbReference>
<dbReference type="HAMAP" id="MF_00178">
    <property type="entry name" value="Lumazine_synth"/>
    <property type="match status" value="1"/>
</dbReference>
<reference evidence="8 9" key="1">
    <citation type="submission" date="2023-11" db="EMBL/GenBank/DDBJ databases">
        <title>Draft genome of Azohydromonas lata strain H1 (DSM1123), a polyhydroxyalkanoate producer.</title>
        <authorList>
            <person name="Traversa D."/>
            <person name="D'Addabbo P."/>
            <person name="Pazzani C."/>
            <person name="Manzari C."/>
            <person name="Chiara M."/>
            <person name="Scrascia M."/>
        </authorList>
    </citation>
    <scope>NUCLEOTIDE SEQUENCE [LARGE SCALE GENOMIC DNA]</scope>
    <source>
        <strain evidence="8 9">H1</strain>
    </source>
</reference>
<evidence type="ECO:0000256" key="2">
    <source>
        <dbReference type="ARBA" id="ARBA00007424"/>
    </source>
</evidence>
<evidence type="ECO:0000256" key="6">
    <source>
        <dbReference type="ARBA" id="ARBA00048785"/>
    </source>
</evidence>
<comment type="similarity">
    <text evidence="2 7">Belongs to the DMRL synthase family.</text>
</comment>
<dbReference type="EMBL" id="JAXOJX010000006">
    <property type="protein sequence ID" value="MDZ5456199.1"/>
    <property type="molecule type" value="Genomic_DNA"/>
</dbReference>
<dbReference type="InterPro" id="IPR036467">
    <property type="entry name" value="LS/RS_sf"/>
</dbReference>
<comment type="caution">
    <text evidence="8">The sequence shown here is derived from an EMBL/GenBank/DDBJ whole genome shotgun (WGS) entry which is preliminary data.</text>
</comment>
<dbReference type="InterPro" id="IPR002180">
    <property type="entry name" value="LS/RS"/>
</dbReference>
<evidence type="ECO:0000313" key="8">
    <source>
        <dbReference type="EMBL" id="MDZ5456199.1"/>
    </source>
</evidence>
<organism evidence="8 9">
    <name type="scientific">Azohydromonas lata</name>
    <dbReference type="NCBI Taxonomy" id="45677"/>
    <lineage>
        <taxon>Bacteria</taxon>
        <taxon>Pseudomonadati</taxon>
        <taxon>Pseudomonadota</taxon>
        <taxon>Betaproteobacteria</taxon>
        <taxon>Burkholderiales</taxon>
        <taxon>Sphaerotilaceae</taxon>
        <taxon>Azohydromonas</taxon>
    </lineage>
</organism>
<sequence>MNQTLSRSSSSATGLRIAVVSASWHRDIVERAHEGINAELARQGLDAGSTLTHFAVPGAFEIPLHAKKLAESGTFDAVIACGLIVNGGIYRHEFVTSAVIDGLMRVQLDTGVPVFSAVLTPRDFHDHEEHRAFFTAHFVKKGEEVASACLATLQSLRRLDALAR</sequence>
<dbReference type="SUPFAM" id="SSF52121">
    <property type="entry name" value="Lumazine synthase"/>
    <property type="match status" value="1"/>
</dbReference>
<feature type="active site" description="Proton donor" evidence="7">
    <location>
        <position position="91"/>
    </location>
</feature>
<dbReference type="Pfam" id="PF00885">
    <property type="entry name" value="DMRL_synthase"/>
    <property type="match status" value="1"/>
</dbReference>
<dbReference type="NCBIfam" id="TIGR00114">
    <property type="entry name" value="lumazine-synth"/>
    <property type="match status" value="1"/>
</dbReference>
<accession>A0ABU5IAR7</accession>
<comment type="function">
    <text evidence="7">Catalyzes the formation of 6,7-dimethyl-8-ribityllumazine by condensation of 5-amino-6-(D-ribitylamino)uracil with 3,4-dihydroxy-2-butanone 4-phosphate. This is the penultimate step in the biosynthesis of riboflavin.</text>
</comment>